<keyword evidence="4" id="KW-0732">Signal</keyword>
<evidence type="ECO:0000256" key="4">
    <source>
        <dbReference type="SAM" id="SignalP"/>
    </source>
</evidence>
<sequence length="427" mass="48904">MKAVLWVILPAVVFCQCISEDDNKVPAEGDARLALIKGQQRFSIDLLKILNDQHAEQNIFFSPHSIYQSLLLSYIISSNHTEKAIQKALYLPETEVLPQNKLSIVQSYGLEKYFQYMRELNGSTDYEFSTCNKMFIAENVKPRDCILKLLKDELETVNMKDTAAATHYVNSWVEEKTKRHIKELIPEDGIHEDTKAILANAAYFKGLWKSRFLVENTKKNSLFYVSSDDIKIVDLMTQKGTFNHMTSEKLKAHILELPYKGDEVSMIIILPRFENNAIDKLIQQLSEESLQDVIDFDSLFPRQVEVEMPKFFVEKSVDLRPIFDSLGLSELFNSDADFSTLTGDAETIHFSDAVHKAKVEVDEEGTVAAAATAIFTFRSSRPLDPTRFIANHPFVYFIYDKMSQNILFMGVYKVPDKKYRNGKKITS</sequence>
<dbReference type="AlphaFoldDB" id="A0AAN8XR19"/>
<dbReference type="PANTHER" id="PTHR11461">
    <property type="entry name" value="SERINE PROTEASE INHIBITOR, SERPIN"/>
    <property type="match status" value="1"/>
</dbReference>
<evidence type="ECO:0000313" key="6">
    <source>
        <dbReference type="EMBL" id="KAK6644546.1"/>
    </source>
</evidence>
<comment type="similarity">
    <text evidence="3">Belongs to the serpin family.</text>
</comment>
<dbReference type="PROSITE" id="PS00284">
    <property type="entry name" value="SERPIN"/>
    <property type="match status" value="1"/>
</dbReference>
<evidence type="ECO:0000256" key="3">
    <source>
        <dbReference type="RuleBase" id="RU000411"/>
    </source>
</evidence>
<evidence type="ECO:0000256" key="1">
    <source>
        <dbReference type="ARBA" id="ARBA00022690"/>
    </source>
</evidence>
<accession>A0AAN8XR19</accession>
<dbReference type="InterPro" id="IPR023796">
    <property type="entry name" value="Serpin_dom"/>
</dbReference>
<dbReference type="PANTHER" id="PTHR11461:SF278">
    <property type="entry name" value="SERINE PROTEASE INHIBITOR 88EA"/>
    <property type="match status" value="1"/>
</dbReference>
<feature type="domain" description="Serpin" evidence="5">
    <location>
        <begin position="44"/>
        <end position="415"/>
    </location>
</feature>
<protein>
    <recommendedName>
        <fullName evidence="5">Serpin domain-containing protein</fullName>
    </recommendedName>
</protein>
<dbReference type="InterPro" id="IPR023795">
    <property type="entry name" value="Serpin_CS"/>
</dbReference>
<feature type="signal peptide" evidence="4">
    <location>
        <begin position="1"/>
        <end position="15"/>
    </location>
</feature>
<gene>
    <name evidence="6" type="ORF">RUM43_000813</name>
</gene>
<dbReference type="InterPro" id="IPR036186">
    <property type="entry name" value="Serpin_sf"/>
</dbReference>
<reference evidence="6 7" key="1">
    <citation type="submission" date="2023-10" db="EMBL/GenBank/DDBJ databases">
        <title>Genomes of two closely related lineages of the louse Polyplax serrata with different host specificities.</title>
        <authorList>
            <person name="Martinu J."/>
            <person name="Tarabai H."/>
            <person name="Stefka J."/>
            <person name="Hypsa V."/>
        </authorList>
    </citation>
    <scope>NUCLEOTIDE SEQUENCE [LARGE SCALE GENOMIC DNA]</scope>
    <source>
        <strain evidence="6">HR10_N</strain>
    </source>
</reference>
<dbReference type="Proteomes" id="UP001372834">
    <property type="component" value="Unassembled WGS sequence"/>
</dbReference>
<evidence type="ECO:0000256" key="2">
    <source>
        <dbReference type="ARBA" id="ARBA00022900"/>
    </source>
</evidence>
<keyword evidence="1" id="KW-0646">Protease inhibitor</keyword>
<dbReference type="Gene3D" id="3.30.497.10">
    <property type="entry name" value="Antithrombin, subunit I, domain 2"/>
    <property type="match status" value="1"/>
</dbReference>
<dbReference type="CDD" id="cd19594">
    <property type="entry name" value="serpin_crustaceans_chelicerates_insects"/>
    <property type="match status" value="1"/>
</dbReference>
<dbReference type="InterPro" id="IPR042178">
    <property type="entry name" value="Serpin_sf_1"/>
</dbReference>
<dbReference type="InterPro" id="IPR042185">
    <property type="entry name" value="Serpin_sf_2"/>
</dbReference>
<name>A0AAN8XR19_POLSC</name>
<dbReference type="GO" id="GO:0004867">
    <property type="term" value="F:serine-type endopeptidase inhibitor activity"/>
    <property type="evidence" value="ECO:0007669"/>
    <property type="project" value="UniProtKB-KW"/>
</dbReference>
<dbReference type="GO" id="GO:0005615">
    <property type="term" value="C:extracellular space"/>
    <property type="evidence" value="ECO:0007669"/>
    <property type="project" value="InterPro"/>
</dbReference>
<proteinExistence type="inferred from homology"/>
<dbReference type="Gene3D" id="2.30.39.10">
    <property type="entry name" value="Alpha-1-antitrypsin, domain 1"/>
    <property type="match status" value="2"/>
</dbReference>
<evidence type="ECO:0000259" key="5">
    <source>
        <dbReference type="SMART" id="SM00093"/>
    </source>
</evidence>
<evidence type="ECO:0000313" key="7">
    <source>
        <dbReference type="Proteomes" id="UP001372834"/>
    </source>
</evidence>
<dbReference type="InterPro" id="IPR000215">
    <property type="entry name" value="Serpin_fam"/>
</dbReference>
<dbReference type="EMBL" id="JAWJWE010000001">
    <property type="protein sequence ID" value="KAK6644546.1"/>
    <property type="molecule type" value="Genomic_DNA"/>
</dbReference>
<dbReference type="SUPFAM" id="SSF56574">
    <property type="entry name" value="Serpins"/>
    <property type="match status" value="1"/>
</dbReference>
<keyword evidence="2" id="KW-0722">Serine protease inhibitor</keyword>
<dbReference type="Pfam" id="PF00079">
    <property type="entry name" value="Serpin"/>
    <property type="match status" value="1"/>
</dbReference>
<dbReference type="SMART" id="SM00093">
    <property type="entry name" value="SERPIN"/>
    <property type="match status" value="1"/>
</dbReference>
<organism evidence="6 7">
    <name type="scientific">Polyplax serrata</name>
    <name type="common">Common mouse louse</name>
    <dbReference type="NCBI Taxonomy" id="468196"/>
    <lineage>
        <taxon>Eukaryota</taxon>
        <taxon>Metazoa</taxon>
        <taxon>Ecdysozoa</taxon>
        <taxon>Arthropoda</taxon>
        <taxon>Hexapoda</taxon>
        <taxon>Insecta</taxon>
        <taxon>Pterygota</taxon>
        <taxon>Neoptera</taxon>
        <taxon>Paraneoptera</taxon>
        <taxon>Psocodea</taxon>
        <taxon>Troctomorpha</taxon>
        <taxon>Phthiraptera</taxon>
        <taxon>Anoplura</taxon>
        <taxon>Polyplacidae</taxon>
        <taxon>Polyplax</taxon>
    </lineage>
</organism>
<comment type="caution">
    <text evidence="6">The sequence shown here is derived from an EMBL/GenBank/DDBJ whole genome shotgun (WGS) entry which is preliminary data.</text>
</comment>
<feature type="chain" id="PRO_5043031718" description="Serpin domain-containing protein" evidence="4">
    <location>
        <begin position="16"/>
        <end position="427"/>
    </location>
</feature>